<evidence type="ECO:0000259" key="6">
    <source>
        <dbReference type="Pfam" id="PF00135"/>
    </source>
</evidence>
<evidence type="ECO:0000256" key="3">
    <source>
        <dbReference type="ARBA" id="ARBA00022801"/>
    </source>
</evidence>
<evidence type="ECO:0000256" key="4">
    <source>
        <dbReference type="ARBA" id="ARBA00023180"/>
    </source>
</evidence>
<dbReference type="Proteomes" id="UP000708208">
    <property type="component" value="Unassembled WGS sequence"/>
</dbReference>
<organism evidence="7 8">
    <name type="scientific">Allacma fusca</name>
    <dbReference type="NCBI Taxonomy" id="39272"/>
    <lineage>
        <taxon>Eukaryota</taxon>
        <taxon>Metazoa</taxon>
        <taxon>Ecdysozoa</taxon>
        <taxon>Arthropoda</taxon>
        <taxon>Hexapoda</taxon>
        <taxon>Collembola</taxon>
        <taxon>Symphypleona</taxon>
        <taxon>Sminthuridae</taxon>
        <taxon>Allacma</taxon>
    </lineage>
</organism>
<protein>
    <recommendedName>
        <fullName evidence="6">Carboxylesterase type B domain-containing protein</fullName>
    </recommendedName>
</protein>
<name>A0A8J2LSQ5_9HEXA</name>
<feature type="chain" id="PRO_5035225783" description="Carboxylesterase type B domain-containing protein" evidence="5">
    <location>
        <begin position="18"/>
        <end position="473"/>
    </location>
</feature>
<accession>A0A8J2LSQ5</accession>
<dbReference type="GO" id="GO:0052689">
    <property type="term" value="F:carboxylic ester hydrolase activity"/>
    <property type="evidence" value="ECO:0007669"/>
    <property type="project" value="UniProtKB-KW"/>
</dbReference>
<keyword evidence="5" id="KW-0732">Signal</keyword>
<feature type="signal peptide" evidence="5">
    <location>
        <begin position="1"/>
        <end position="17"/>
    </location>
</feature>
<dbReference type="PANTHER" id="PTHR43142:SF1">
    <property type="entry name" value="CARBOXYLIC ESTER HYDROLASE"/>
    <property type="match status" value="1"/>
</dbReference>
<gene>
    <name evidence="7" type="ORF">AFUS01_LOCUS47361</name>
</gene>
<keyword evidence="2" id="KW-0719">Serine esterase</keyword>
<dbReference type="InterPro" id="IPR002018">
    <property type="entry name" value="CarbesteraseB"/>
</dbReference>
<reference evidence="7" key="1">
    <citation type="submission" date="2021-06" db="EMBL/GenBank/DDBJ databases">
        <authorList>
            <person name="Hodson N. C."/>
            <person name="Mongue J. A."/>
            <person name="Jaron S. K."/>
        </authorList>
    </citation>
    <scope>NUCLEOTIDE SEQUENCE</scope>
</reference>
<evidence type="ECO:0000313" key="7">
    <source>
        <dbReference type="EMBL" id="CAG7838384.1"/>
    </source>
</evidence>
<dbReference type="EMBL" id="CAJVCH010571735">
    <property type="protein sequence ID" value="CAG7838384.1"/>
    <property type="molecule type" value="Genomic_DNA"/>
</dbReference>
<proteinExistence type="inferred from homology"/>
<evidence type="ECO:0000256" key="1">
    <source>
        <dbReference type="ARBA" id="ARBA00005964"/>
    </source>
</evidence>
<dbReference type="OrthoDB" id="6846267at2759"/>
<dbReference type="AlphaFoldDB" id="A0A8J2LSQ5"/>
<feature type="domain" description="Carboxylesterase type B" evidence="6">
    <location>
        <begin position="158"/>
        <end position="455"/>
    </location>
</feature>
<dbReference type="PANTHER" id="PTHR43142">
    <property type="entry name" value="CARBOXYLIC ESTER HYDROLASE"/>
    <property type="match status" value="1"/>
</dbReference>
<comment type="caution">
    <text evidence="7">The sequence shown here is derived from an EMBL/GenBank/DDBJ whole genome shotgun (WGS) entry which is preliminary data.</text>
</comment>
<sequence length="473" mass="53448">MKAVLVLLSLCFIVTKGSEVPLVTTEQGFLEGDIFLSRAGREYYSFLQIPYGKAKRFQAPTNPDKYEGILKATDIGDVCAQSFWYTNEHKGIEDCLTLHVYTPQLKGSLPVMVYFHPGGFTLGTANEFHEKYFMDEDMVLVMVNYRLGPFGFLSTGDQGLFDAGISQSGTALNPWAFSPYPVKMANKFGKAVNCPIKSSQDLHSCLLGKSTEELLEGMKATVEWGCDPFTPFGPVVEGNVPGAFLTAEPTELLRAGKFSRVPWMAGIVQDEGHQLQSAYVLQDNVLGPDIRDDWKRVFPITFQFNDVYYNFTSAAQTKIADKIYKYYFGDKPIDKNTRQELTDIYSDRIFNHGVKKALLLASEYTDVYPYIFTNNRGDYTVLKVFHIEGNYGVSHMDDATFIFDNFFGETPEFKKDSASEQVSKNMVKLWVSFARDKKPTALWGSKRTWEPIKKGGGEDQILQFYRLDTDTDL</sequence>
<comment type="similarity">
    <text evidence="1">Belongs to the type-B carboxylesterase/lipase family.</text>
</comment>
<feature type="non-terminal residue" evidence="7">
    <location>
        <position position="1"/>
    </location>
</feature>
<evidence type="ECO:0000256" key="5">
    <source>
        <dbReference type="SAM" id="SignalP"/>
    </source>
</evidence>
<keyword evidence="8" id="KW-1185">Reference proteome</keyword>
<evidence type="ECO:0000313" key="8">
    <source>
        <dbReference type="Proteomes" id="UP000708208"/>
    </source>
</evidence>
<dbReference type="Pfam" id="PF00135">
    <property type="entry name" value="COesterase"/>
    <property type="match status" value="1"/>
</dbReference>
<evidence type="ECO:0000256" key="2">
    <source>
        <dbReference type="ARBA" id="ARBA00022487"/>
    </source>
</evidence>
<keyword evidence="3" id="KW-0378">Hydrolase</keyword>
<keyword evidence="4" id="KW-0325">Glycoprotein</keyword>